<dbReference type="STRING" id="2094558.A0A314UWU9"/>
<proteinExistence type="inferred from homology"/>
<organism evidence="7 8">
    <name type="scientific">Prunus yedoensis var. nudiflora</name>
    <dbReference type="NCBI Taxonomy" id="2094558"/>
    <lineage>
        <taxon>Eukaryota</taxon>
        <taxon>Viridiplantae</taxon>
        <taxon>Streptophyta</taxon>
        <taxon>Embryophyta</taxon>
        <taxon>Tracheophyta</taxon>
        <taxon>Spermatophyta</taxon>
        <taxon>Magnoliopsida</taxon>
        <taxon>eudicotyledons</taxon>
        <taxon>Gunneridae</taxon>
        <taxon>Pentapetalae</taxon>
        <taxon>rosids</taxon>
        <taxon>fabids</taxon>
        <taxon>Rosales</taxon>
        <taxon>Rosaceae</taxon>
        <taxon>Amygdaloideae</taxon>
        <taxon>Amygdaleae</taxon>
        <taxon>Prunus</taxon>
    </lineage>
</organism>
<dbReference type="Proteomes" id="UP000250321">
    <property type="component" value="Unassembled WGS sequence"/>
</dbReference>
<dbReference type="InterPro" id="IPR040353">
    <property type="entry name" value="FLX/FLX-like"/>
</dbReference>
<name>A0A314UWU9_PRUYE</name>
<gene>
    <name evidence="7" type="ORF">Pyn_02034</name>
</gene>
<reference evidence="7 8" key="1">
    <citation type="submission" date="2018-02" db="EMBL/GenBank/DDBJ databases">
        <title>Draft genome of wild Prunus yedoensis var. nudiflora.</title>
        <authorList>
            <person name="Baek S."/>
            <person name="Kim J.-H."/>
            <person name="Choi K."/>
            <person name="Kim G.-B."/>
            <person name="Cho A."/>
            <person name="Jang H."/>
            <person name="Shin C.-H."/>
            <person name="Yu H.-J."/>
            <person name="Mun J.-H."/>
        </authorList>
    </citation>
    <scope>NUCLEOTIDE SEQUENCE [LARGE SCALE GENOMIC DNA]</scope>
    <source>
        <strain evidence="8">cv. Jeju island</strain>
        <tissue evidence="7">Leaf</tissue>
    </source>
</reference>
<evidence type="ECO:0000256" key="1">
    <source>
        <dbReference type="ARBA" id="ARBA00005405"/>
    </source>
</evidence>
<keyword evidence="5" id="KW-0287">Flowering</keyword>
<dbReference type="PANTHER" id="PTHR33405">
    <property type="entry name" value="PROTEIN FLX-LIKE 2"/>
    <property type="match status" value="1"/>
</dbReference>
<evidence type="ECO:0000256" key="2">
    <source>
        <dbReference type="ARBA" id="ARBA00022473"/>
    </source>
</evidence>
<dbReference type="OrthoDB" id="1928946at2759"/>
<keyword evidence="8" id="KW-1185">Reference proteome</keyword>
<dbReference type="PANTHER" id="PTHR33405:SF17">
    <property type="entry name" value="PROTEIN FLC EXPRESSOR"/>
    <property type="match status" value="1"/>
</dbReference>
<keyword evidence="3" id="KW-0221">Differentiation</keyword>
<comment type="caution">
    <text evidence="7">The sequence shown here is derived from an EMBL/GenBank/DDBJ whole genome shotgun (WGS) entry which is preliminary data.</text>
</comment>
<sequence>MAGRDPRHLHRLPVLTNTTALEDRIGLQHREIQSLLVDNQRLAATHVALKQDLAAAQHDLRRLSVVAGQAKAERDAEVREVYERSLKLDGEVRTIDSMGAELARTRADIQELGSVRQELVAELQSIEGEVAKTRSESKRVVDIKADIETFQQEIKKGRVAIENETKTRAKNLEHRQGMEKTMAALAREIEKLHGELANAEKRARAAVAAAAAANPGPGYPATYGDPEMVYGGNAYPDPYGMLHQAQGGADAATPYGSVPMPHAFLWHATKARYGMRIPAGV</sequence>
<keyword evidence="2" id="KW-0217">Developmental protein</keyword>
<dbReference type="GO" id="GO:0030154">
    <property type="term" value="P:cell differentiation"/>
    <property type="evidence" value="ECO:0007669"/>
    <property type="project" value="UniProtKB-KW"/>
</dbReference>
<evidence type="ECO:0000313" key="8">
    <source>
        <dbReference type="Proteomes" id="UP000250321"/>
    </source>
</evidence>
<evidence type="ECO:0000256" key="4">
    <source>
        <dbReference type="ARBA" id="ARBA00023054"/>
    </source>
</evidence>
<evidence type="ECO:0000256" key="6">
    <source>
        <dbReference type="SAM" id="Coils"/>
    </source>
</evidence>
<dbReference type="EMBL" id="PJQY01002991">
    <property type="protein sequence ID" value="PQM41092.1"/>
    <property type="molecule type" value="Genomic_DNA"/>
</dbReference>
<dbReference type="GO" id="GO:0009908">
    <property type="term" value="P:flower development"/>
    <property type="evidence" value="ECO:0007669"/>
    <property type="project" value="UniProtKB-KW"/>
</dbReference>
<dbReference type="AlphaFoldDB" id="A0A314UWU9"/>
<accession>A0A314UWU9</accession>
<evidence type="ECO:0000256" key="3">
    <source>
        <dbReference type="ARBA" id="ARBA00022782"/>
    </source>
</evidence>
<evidence type="ECO:0000313" key="7">
    <source>
        <dbReference type="EMBL" id="PQM41092.1"/>
    </source>
</evidence>
<protein>
    <submittedName>
        <fullName evidence="7">Protein FLC EXPRESSOR isoform X2</fullName>
    </submittedName>
</protein>
<feature type="coiled-coil region" evidence="6">
    <location>
        <begin position="175"/>
        <end position="209"/>
    </location>
</feature>
<comment type="similarity">
    <text evidence="1">Belongs to the FLX family.</text>
</comment>
<keyword evidence="4 6" id="KW-0175">Coiled coil</keyword>
<feature type="coiled-coil region" evidence="6">
    <location>
        <begin position="109"/>
        <end position="136"/>
    </location>
</feature>
<evidence type="ECO:0000256" key="5">
    <source>
        <dbReference type="ARBA" id="ARBA00023089"/>
    </source>
</evidence>